<evidence type="ECO:0000256" key="1">
    <source>
        <dbReference type="ARBA" id="ARBA00022723"/>
    </source>
</evidence>
<sequence>MRLNMQMPVYFLLLLLITVAASSTNDEHLESLLSTETTLIDALRDYIEALEERLAGIKEETAAIQAIHDRVGVEVEEYLNNPLNTLTILKRFESSWPALEKQANATLELSNIDRQFEDELEFPGEEEYEQALTNLLSLQSLYELEPASLSVGLHNGQKLGSAMSWSDCLEIGRKSDKNGDYAVAKYWLETALRKLPAATNETEEAPTPSNFKVVGDSDRARVHILEAFLNMEYRAGQLELALEVADELLLLRPEHKNIQKAKAKIEKDLAGHNKTRQQHKQQKSKSVEQQLIEELCRQRTAKDSKHEHCYLERSNPAGLLNPHRLEQLSQDPYIVLYHDVIGERQIEELLTLLDEDETNSSNTFYEKLQFTKLAQKKLRRLTQAVAQREGHMMVDFGSWEARRYGHEHVAAAHSTEAASHAARVMFNLQQSRLGGAVVFPQLELNIQVPSGSLLYWRAIGETHEPDYRSRQVVCPVLLGAQLSAWTTIS</sequence>
<dbReference type="AlphaFoldDB" id="A0A6J2SXH8"/>
<feature type="chain" id="PRO_5026848728" evidence="5">
    <location>
        <begin position="23"/>
        <end position="489"/>
    </location>
</feature>
<name>A0A6J2SXH8_DROLE</name>
<dbReference type="GO" id="GO:0046872">
    <property type="term" value="F:metal ion binding"/>
    <property type="evidence" value="ECO:0007669"/>
    <property type="project" value="UniProtKB-KW"/>
</dbReference>
<dbReference type="PANTHER" id="PTHR10869">
    <property type="entry name" value="PROLYL 4-HYDROXYLASE ALPHA SUBUNIT"/>
    <property type="match status" value="1"/>
</dbReference>
<dbReference type="GO" id="GO:0005783">
    <property type="term" value="C:endoplasmic reticulum"/>
    <property type="evidence" value="ECO:0007669"/>
    <property type="project" value="InterPro"/>
</dbReference>
<dbReference type="Gene3D" id="1.25.40.10">
    <property type="entry name" value="Tetratricopeptide repeat domain"/>
    <property type="match status" value="1"/>
</dbReference>
<accession>A0A6J2SXH8</accession>
<evidence type="ECO:0000313" key="9">
    <source>
        <dbReference type="RefSeq" id="XP_030369281.1"/>
    </source>
</evidence>
<dbReference type="RefSeq" id="XP_030369281.1">
    <property type="nucleotide sequence ID" value="XM_030513421.1"/>
</dbReference>
<keyword evidence="2" id="KW-0847">Vitamin C</keyword>
<dbReference type="Pfam" id="PF08336">
    <property type="entry name" value="P4Ha_N"/>
    <property type="match status" value="1"/>
</dbReference>
<dbReference type="InterPro" id="IPR045054">
    <property type="entry name" value="P4HA-like"/>
</dbReference>
<evidence type="ECO:0000256" key="4">
    <source>
        <dbReference type="SAM" id="Coils"/>
    </source>
</evidence>
<dbReference type="Pfam" id="PF23558">
    <property type="entry name" value="TPR_P4H"/>
    <property type="match status" value="1"/>
</dbReference>
<keyword evidence="5" id="KW-0732">Signal</keyword>
<evidence type="ECO:0000259" key="7">
    <source>
        <dbReference type="Pfam" id="PF23558"/>
    </source>
</evidence>
<feature type="signal peptide" evidence="5">
    <location>
        <begin position="1"/>
        <end position="22"/>
    </location>
</feature>
<feature type="coiled-coil region" evidence="4">
    <location>
        <begin position="40"/>
        <end position="67"/>
    </location>
</feature>
<dbReference type="PANTHER" id="PTHR10869:SF244">
    <property type="entry name" value="PROLYL 4-HYDROXYLASE SUBUNIT ALPHA-2"/>
    <property type="match status" value="1"/>
</dbReference>
<dbReference type="OrthoDB" id="7882996at2759"/>
<evidence type="ECO:0000256" key="2">
    <source>
        <dbReference type="ARBA" id="ARBA00022896"/>
    </source>
</evidence>
<dbReference type="InterPro" id="IPR013547">
    <property type="entry name" value="P4H_N"/>
</dbReference>
<reference evidence="9" key="1">
    <citation type="submission" date="2025-08" db="UniProtKB">
        <authorList>
            <consortium name="RefSeq"/>
        </authorList>
    </citation>
    <scope>IDENTIFICATION</scope>
    <source>
        <strain evidence="9">11010-0011.00</strain>
        <tissue evidence="9">Whole body</tissue>
    </source>
</reference>
<dbReference type="GeneID" id="115620262"/>
<keyword evidence="3" id="KW-0408">Iron</keyword>
<keyword evidence="1" id="KW-0479">Metal-binding</keyword>
<dbReference type="InterPro" id="IPR059068">
    <property type="entry name" value="TPR_P4H"/>
</dbReference>
<dbReference type="GO" id="GO:0004656">
    <property type="term" value="F:procollagen-proline 4-dioxygenase activity"/>
    <property type="evidence" value="ECO:0007669"/>
    <property type="project" value="InterPro"/>
</dbReference>
<dbReference type="Gene3D" id="2.60.120.620">
    <property type="entry name" value="q2cbj1_9rhob like domain"/>
    <property type="match status" value="1"/>
</dbReference>
<gene>
    <name evidence="9" type="primary">LOC115620262</name>
</gene>
<dbReference type="Proteomes" id="UP000504634">
    <property type="component" value="Unplaced"/>
</dbReference>
<keyword evidence="4" id="KW-0175">Coiled coil</keyword>
<evidence type="ECO:0000313" key="8">
    <source>
        <dbReference type="Proteomes" id="UP000504634"/>
    </source>
</evidence>
<feature type="domain" description="Prolyl 4-hydroxylase N-terminal" evidence="6">
    <location>
        <begin position="27"/>
        <end position="156"/>
    </location>
</feature>
<organism evidence="8 9">
    <name type="scientific">Drosophila lebanonensis</name>
    <name type="common">Fruit fly</name>
    <name type="synonym">Scaptodrosophila lebanonensis</name>
    <dbReference type="NCBI Taxonomy" id="7225"/>
    <lineage>
        <taxon>Eukaryota</taxon>
        <taxon>Metazoa</taxon>
        <taxon>Ecdysozoa</taxon>
        <taxon>Arthropoda</taxon>
        <taxon>Hexapoda</taxon>
        <taxon>Insecta</taxon>
        <taxon>Pterygota</taxon>
        <taxon>Neoptera</taxon>
        <taxon>Endopterygota</taxon>
        <taxon>Diptera</taxon>
        <taxon>Brachycera</taxon>
        <taxon>Muscomorpha</taxon>
        <taxon>Ephydroidea</taxon>
        <taxon>Drosophilidae</taxon>
        <taxon>Scaptodrosophila</taxon>
    </lineage>
</organism>
<protein>
    <submittedName>
        <fullName evidence="9">Prolyl 4-hydroxylase subunit alpha-2</fullName>
    </submittedName>
</protein>
<evidence type="ECO:0000256" key="5">
    <source>
        <dbReference type="SAM" id="SignalP"/>
    </source>
</evidence>
<feature type="domain" description="Prolyl 4-hydroxylase peptide-substrate-binding" evidence="7">
    <location>
        <begin position="166"/>
        <end position="266"/>
    </location>
</feature>
<dbReference type="Gene3D" id="6.10.140.1460">
    <property type="match status" value="1"/>
</dbReference>
<dbReference type="InterPro" id="IPR011990">
    <property type="entry name" value="TPR-like_helical_dom_sf"/>
</dbReference>
<evidence type="ECO:0000256" key="3">
    <source>
        <dbReference type="ARBA" id="ARBA00023004"/>
    </source>
</evidence>
<dbReference type="GO" id="GO:0031418">
    <property type="term" value="F:L-ascorbic acid binding"/>
    <property type="evidence" value="ECO:0007669"/>
    <property type="project" value="UniProtKB-KW"/>
</dbReference>
<proteinExistence type="predicted"/>
<evidence type="ECO:0000259" key="6">
    <source>
        <dbReference type="Pfam" id="PF08336"/>
    </source>
</evidence>
<keyword evidence="8" id="KW-1185">Reference proteome</keyword>